<keyword evidence="3 5" id="KW-0479">Metal-binding</keyword>
<evidence type="ECO:0000313" key="8">
    <source>
        <dbReference type="EMBL" id="KAF2744728.1"/>
    </source>
</evidence>
<feature type="transmembrane region" description="Helical" evidence="7">
    <location>
        <begin position="7"/>
        <end position="26"/>
    </location>
</feature>
<dbReference type="InterPro" id="IPR036396">
    <property type="entry name" value="Cyt_P450_sf"/>
</dbReference>
<sequence length="509" mass="57681">MATGKDRVGIVSLTALATALLSLFVYRRYFHPLAKFRGPWYASASSLALTFISLARKEEQFFMYLVRKYGTDGPIRISPTMLLFPRPSALRDIYWDPKLNNRSLFYGSGALGPPSLFTTLEANRHRELRKALSNAPWVIGRLKTSWESRFDDLVRLFVEKMSEHAAADRILLLSDTLPEFASDIMSMISFGEPFGCIKNQRDEKDILHQWRFGMNFFGFASRFHFFREHVLKNPYIGKYFLPSVSQTSGMGWLMGEADRSVTAREKANAERPFDGHPDFMQHCLEARYSDGTPLTAVEKRAHVTLLIQAGADTTGTALGSILRFMLLDPRVFTRARAEIDAADKAGKLSDPIQYEETRAYLPYFVACIKEGLRLNPPATNLFARVVPKSGRVIDGTFVPEGVDVTSHAYVVHRDKELYGDDAEDFRPERWLEDERRAAEFDAASFTFSIGPRVCIGKDIAIMELYKLLPELVRRFDVEMIKPGKYVVVGGVAYNVGFYGRLRPRTIAQG</sequence>
<keyword evidence="6" id="KW-0560">Oxidoreductase</keyword>
<proteinExistence type="inferred from homology"/>
<keyword evidence="7" id="KW-0472">Membrane</keyword>
<keyword evidence="5 6" id="KW-0349">Heme</keyword>
<dbReference type="InterPro" id="IPR017972">
    <property type="entry name" value="Cyt_P450_CS"/>
</dbReference>
<organism evidence="8 9">
    <name type="scientific">Sporormia fimetaria CBS 119925</name>
    <dbReference type="NCBI Taxonomy" id="1340428"/>
    <lineage>
        <taxon>Eukaryota</taxon>
        <taxon>Fungi</taxon>
        <taxon>Dikarya</taxon>
        <taxon>Ascomycota</taxon>
        <taxon>Pezizomycotina</taxon>
        <taxon>Dothideomycetes</taxon>
        <taxon>Pleosporomycetidae</taxon>
        <taxon>Pleosporales</taxon>
        <taxon>Sporormiaceae</taxon>
        <taxon>Sporormia</taxon>
    </lineage>
</organism>
<dbReference type="PRINTS" id="PR00385">
    <property type="entry name" value="P450"/>
</dbReference>
<dbReference type="Gene3D" id="1.10.630.10">
    <property type="entry name" value="Cytochrome P450"/>
    <property type="match status" value="1"/>
</dbReference>
<dbReference type="InterPro" id="IPR050121">
    <property type="entry name" value="Cytochrome_P450_monoxygenase"/>
</dbReference>
<keyword evidence="9" id="KW-1185">Reference proteome</keyword>
<keyword evidence="4 5" id="KW-0408">Iron</keyword>
<evidence type="ECO:0000256" key="5">
    <source>
        <dbReference type="PIRSR" id="PIRSR602401-1"/>
    </source>
</evidence>
<comment type="similarity">
    <text evidence="2 6">Belongs to the cytochrome P450 family.</text>
</comment>
<dbReference type="GO" id="GO:0016705">
    <property type="term" value="F:oxidoreductase activity, acting on paired donors, with incorporation or reduction of molecular oxygen"/>
    <property type="evidence" value="ECO:0007669"/>
    <property type="project" value="InterPro"/>
</dbReference>
<dbReference type="AlphaFoldDB" id="A0A6A6V2F1"/>
<evidence type="ECO:0000313" key="9">
    <source>
        <dbReference type="Proteomes" id="UP000799440"/>
    </source>
</evidence>
<dbReference type="GO" id="GO:0004497">
    <property type="term" value="F:monooxygenase activity"/>
    <property type="evidence" value="ECO:0007669"/>
    <property type="project" value="UniProtKB-KW"/>
</dbReference>
<evidence type="ECO:0000256" key="4">
    <source>
        <dbReference type="ARBA" id="ARBA00023004"/>
    </source>
</evidence>
<comment type="cofactor">
    <cofactor evidence="1 5">
        <name>heme</name>
        <dbReference type="ChEBI" id="CHEBI:30413"/>
    </cofactor>
</comment>
<name>A0A6A6V2F1_9PLEO</name>
<dbReference type="Pfam" id="PF00067">
    <property type="entry name" value="p450"/>
    <property type="match status" value="1"/>
</dbReference>
<dbReference type="PROSITE" id="PS00086">
    <property type="entry name" value="CYTOCHROME_P450"/>
    <property type="match status" value="1"/>
</dbReference>
<evidence type="ECO:0000256" key="2">
    <source>
        <dbReference type="ARBA" id="ARBA00010617"/>
    </source>
</evidence>
<evidence type="ECO:0000256" key="1">
    <source>
        <dbReference type="ARBA" id="ARBA00001971"/>
    </source>
</evidence>
<dbReference type="OrthoDB" id="3934656at2759"/>
<reference evidence="8" key="1">
    <citation type="journal article" date="2020" name="Stud. Mycol.">
        <title>101 Dothideomycetes genomes: a test case for predicting lifestyles and emergence of pathogens.</title>
        <authorList>
            <person name="Haridas S."/>
            <person name="Albert R."/>
            <person name="Binder M."/>
            <person name="Bloem J."/>
            <person name="Labutti K."/>
            <person name="Salamov A."/>
            <person name="Andreopoulos B."/>
            <person name="Baker S."/>
            <person name="Barry K."/>
            <person name="Bills G."/>
            <person name="Bluhm B."/>
            <person name="Cannon C."/>
            <person name="Castanera R."/>
            <person name="Culley D."/>
            <person name="Daum C."/>
            <person name="Ezra D."/>
            <person name="Gonzalez J."/>
            <person name="Henrissat B."/>
            <person name="Kuo A."/>
            <person name="Liang C."/>
            <person name="Lipzen A."/>
            <person name="Lutzoni F."/>
            <person name="Magnuson J."/>
            <person name="Mondo S."/>
            <person name="Nolan M."/>
            <person name="Ohm R."/>
            <person name="Pangilinan J."/>
            <person name="Park H.-J."/>
            <person name="Ramirez L."/>
            <person name="Alfaro M."/>
            <person name="Sun H."/>
            <person name="Tritt A."/>
            <person name="Yoshinaga Y."/>
            <person name="Zwiers L.-H."/>
            <person name="Turgeon B."/>
            <person name="Goodwin S."/>
            <person name="Spatafora J."/>
            <person name="Crous P."/>
            <person name="Grigoriev I."/>
        </authorList>
    </citation>
    <scope>NUCLEOTIDE SEQUENCE</scope>
    <source>
        <strain evidence="8">CBS 119925</strain>
    </source>
</reference>
<dbReference type="PANTHER" id="PTHR24305">
    <property type="entry name" value="CYTOCHROME P450"/>
    <property type="match status" value="1"/>
</dbReference>
<accession>A0A6A6V2F1</accession>
<dbReference type="InterPro" id="IPR002401">
    <property type="entry name" value="Cyt_P450_E_grp-I"/>
</dbReference>
<gene>
    <name evidence="8" type="ORF">M011DRAFT_460755</name>
</gene>
<dbReference type="PANTHER" id="PTHR24305:SF232">
    <property type="entry name" value="P450, PUTATIVE (EUROFUNG)-RELATED"/>
    <property type="match status" value="1"/>
</dbReference>
<keyword evidence="7" id="KW-1133">Transmembrane helix</keyword>
<dbReference type="SUPFAM" id="SSF48264">
    <property type="entry name" value="Cytochrome P450"/>
    <property type="match status" value="1"/>
</dbReference>
<evidence type="ECO:0000256" key="6">
    <source>
        <dbReference type="RuleBase" id="RU000461"/>
    </source>
</evidence>
<dbReference type="Proteomes" id="UP000799440">
    <property type="component" value="Unassembled WGS sequence"/>
</dbReference>
<dbReference type="GO" id="GO:0020037">
    <property type="term" value="F:heme binding"/>
    <property type="evidence" value="ECO:0007669"/>
    <property type="project" value="InterPro"/>
</dbReference>
<protein>
    <submittedName>
        <fullName evidence="8">Cytochrome P450</fullName>
    </submittedName>
</protein>
<evidence type="ECO:0000256" key="7">
    <source>
        <dbReference type="SAM" id="Phobius"/>
    </source>
</evidence>
<feature type="binding site" description="axial binding residue" evidence="5">
    <location>
        <position position="454"/>
    </location>
    <ligand>
        <name>heme</name>
        <dbReference type="ChEBI" id="CHEBI:30413"/>
    </ligand>
    <ligandPart>
        <name>Fe</name>
        <dbReference type="ChEBI" id="CHEBI:18248"/>
    </ligandPart>
</feature>
<keyword evidence="7" id="KW-0812">Transmembrane</keyword>
<dbReference type="PRINTS" id="PR00463">
    <property type="entry name" value="EP450I"/>
</dbReference>
<keyword evidence="6" id="KW-0503">Monooxygenase</keyword>
<evidence type="ECO:0000256" key="3">
    <source>
        <dbReference type="ARBA" id="ARBA00022723"/>
    </source>
</evidence>
<dbReference type="InterPro" id="IPR001128">
    <property type="entry name" value="Cyt_P450"/>
</dbReference>
<dbReference type="GO" id="GO:0005506">
    <property type="term" value="F:iron ion binding"/>
    <property type="evidence" value="ECO:0007669"/>
    <property type="project" value="InterPro"/>
</dbReference>
<dbReference type="EMBL" id="MU006587">
    <property type="protein sequence ID" value="KAF2744728.1"/>
    <property type="molecule type" value="Genomic_DNA"/>
</dbReference>